<evidence type="ECO:0000313" key="1">
    <source>
        <dbReference type="EMBL" id="MEI5995246.1"/>
    </source>
</evidence>
<keyword evidence="3" id="KW-1185">Reference proteome</keyword>
<dbReference type="STRING" id="1834181.A5880_000733"/>
<dbReference type="EMBL" id="NGLE02000001">
    <property type="protein sequence ID" value="MEI5995246.1"/>
    <property type="molecule type" value="Genomic_DNA"/>
</dbReference>
<reference evidence="1 3" key="2">
    <citation type="submission" date="2018-07" db="EMBL/GenBank/DDBJ databases">
        <title>The Genome Sequence of Enterococcus sp. DIV0659b.</title>
        <authorList>
            <consortium name="The Broad Institute Genomics Platform"/>
            <consortium name="The Broad Institute Genomic Center for Infectious Diseases"/>
            <person name="Earl A."/>
            <person name="Manson A."/>
            <person name="Schwartman J."/>
            <person name="Gilmore M."/>
            <person name="Abouelleil A."/>
            <person name="Cao P."/>
            <person name="Chapman S."/>
            <person name="Cusick C."/>
            <person name="Shea T."/>
            <person name="Young S."/>
            <person name="Neafsey D."/>
            <person name="Nusbaum C."/>
            <person name="Birren B."/>
        </authorList>
    </citation>
    <scope>NUCLEOTIDE SEQUENCE [LARGE SCALE GENOMIC DNA]</scope>
    <source>
        <strain evidence="1 3">4G2_DIV0659</strain>
    </source>
</reference>
<dbReference type="InterPro" id="IPR029058">
    <property type="entry name" value="AB_hydrolase_fold"/>
</dbReference>
<dbReference type="OrthoDB" id="2365336at2"/>
<dbReference type="EMBL" id="NGLE01000001">
    <property type="protein sequence ID" value="OTO10050.1"/>
    <property type="molecule type" value="Genomic_DNA"/>
</dbReference>
<sequence length="410" mass="45113">MSNNYTDKQRMEIAEQEYNSYKESDPVKIGKEKNKIGYVSQVNDKSTGEQSFVITDNYVSPTSPLSERNQVKEVTVIYRGSSFELSSDAAKDWLLNDIPTGIQVANGGGAVATPQLQSSAETLKNAMELYPNAQVFVYGHSLGSMNAQYAVSDLSDKDSLRIAGGFFYEGPNIYGVLSPKQQATADALTKLNKLFNYVDSKDLVPIGYGSGKLSVGNIIRVNAKKVGLIDQHMWGGYDFNKDGSIKATKEGSLQLAKYMVTQQLSAIDMMRKSFMKSGGGLSKSEEIFLDASEAMAITQGMKQTISGEITELKQMYTDAIKNAGDLWRTTKSNAENTGSHLSYGECIDALARGNATESSIVREPVREYEQKLAKATKISRNYDKLLQKIGESITKQLETDQELANQIRSM</sequence>
<protein>
    <submittedName>
        <fullName evidence="2">Uncharacterized protein</fullName>
    </submittedName>
</protein>
<name>A0A242CJG5_9ENTE</name>
<reference evidence="2" key="1">
    <citation type="submission" date="2017-05" db="EMBL/GenBank/DDBJ databases">
        <title>The Genome Sequence of Enterococcus sp. 4G2_DIV0659.</title>
        <authorList>
            <consortium name="The Broad Institute Genomics Platform"/>
            <consortium name="The Broad Institute Genomic Center for Infectious Diseases"/>
            <person name="Earl A."/>
            <person name="Manson A."/>
            <person name="Schwartman J."/>
            <person name="Gilmore M."/>
            <person name="Abouelleil A."/>
            <person name="Cao P."/>
            <person name="Chapman S."/>
            <person name="Cusick C."/>
            <person name="Shea T."/>
            <person name="Young S."/>
            <person name="Neafsey D."/>
            <person name="Nusbaum C."/>
            <person name="Birren B."/>
        </authorList>
    </citation>
    <scope>NUCLEOTIDE SEQUENCE [LARGE SCALE GENOMIC DNA]</scope>
    <source>
        <strain evidence="2">4G2_DIV0659</strain>
    </source>
</reference>
<evidence type="ECO:0000313" key="2">
    <source>
        <dbReference type="EMBL" id="OTO10050.1"/>
    </source>
</evidence>
<organism evidence="2">
    <name type="scientific">Candidatus Enterococcus mansonii</name>
    <dbReference type="NCBI Taxonomy" id="1834181"/>
    <lineage>
        <taxon>Bacteria</taxon>
        <taxon>Bacillati</taxon>
        <taxon>Bacillota</taxon>
        <taxon>Bacilli</taxon>
        <taxon>Lactobacillales</taxon>
        <taxon>Enterococcaceae</taxon>
        <taxon>Enterococcus</taxon>
    </lineage>
</organism>
<dbReference type="AlphaFoldDB" id="A0A242CJG5"/>
<gene>
    <name evidence="2" type="ORF">A5880_000733</name>
    <name evidence="1" type="ORF">A5880_002836</name>
</gene>
<dbReference type="SUPFAM" id="SSF53474">
    <property type="entry name" value="alpha/beta-Hydrolases"/>
    <property type="match status" value="1"/>
</dbReference>
<comment type="caution">
    <text evidence="2">The sequence shown here is derived from an EMBL/GenBank/DDBJ whole genome shotgun (WGS) entry which is preliminary data.</text>
</comment>
<dbReference type="RefSeq" id="WP_086329660.1">
    <property type="nucleotide sequence ID" value="NZ_NGLE02000001.1"/>
</dbReference>
<proteinExistence type="predicted"/>
<evidence type="ECO:0000313" key="3">
    <source>
        <dbReference type="Proteomes" id="UP000195139"/>
    </source>
</evidence>
<accession>A0A242CJG5</accession>
<dbReference type="Proteomes" id="UP000195139">
    <property type="component" value="Unassembled WGS sequence"/>
</dbReference>
<dbReference type="Gene3D" id="3.40.50.1820">
    <property type="entry name" value="alpha/beta hydrolase"/>
    <property type="match status" value="1"/>
</dbReference>